<dbReference type="AlphaFoldDB" id="A0A1D8NZQ0"/>
<dbReference type="RefSeq" id="WP_066087071.1">
    <property type="nucleotide sequence ID" value="NZ_CP017476.1"/>
</dbReference>
<reference evidence="3 4" key="1">
    <citation type="submission" date="2016-10" db="EMBL/GenBank/DDBJ databases">
        <title>Hydorgenophaga sp. LPB0072 isolated from gastropod.</title>
        <authorList>
            <person name="Kim E."/>
            <person name="Yi H."/>
        </authorList>
    </citation>
    <scope>NUCLEOTIDE SEQUENCE [LARGE SCALE GENOMIC DNA]</scope>
    <source>
        <strain evidence="3 4">LPB0072</strain>
    </source>
</reference>
<name>A0A1D8NZQ0_9BURK</name>
<organism evidence="3 4">
    <name type="scientific">Hydrogenophaga crassostreae</name>
    <dbReference type="NCBI Taxonomy" id="1763535"/>
    <lineage>
        <taxon>Bacteria</taxon>
        <taxon>Pseudomonadati</taxon>
        <taxon>Pseudomonadota</taxon>
        <taxon>Betaproteobacteria</taxon>
        <taxon>Burkholderiales</taxon>
        <taxon>Comamonadaceae</taxon>
        <taxon>Hydrogenophaga</taxon>
    </lineage>
</organism>
<sequence>MPICLRLSTCCALLMATGFTTQALAQSAATDPTAKAIASGQPEAIHPWQAALPRLSSEAYFTNLKDGDQIETPFVVRFGLSGGWGLAPIAKASKGKRGHHHLLVNRDLPLNFTTALPFTDQYIHFGGGQMETVLSFPPGKYTLRMLLANQQHLPYFVYSKPATITVTKKNETDPKTLTTRGISMMLPDGPIRNPFRVQFHASGLNVGLQSQDDPKSGHFALQIASTSGKGTANLDFPDGQTEVYLTPPEGGYNLTLKWVSNAAEGDASGRVAPATASIEVQ</sequence>
<keyword evidence="1" id="KW-0732">Signal</keyword>
<evidence type="ECO:0000259" key="2">
    <source>
        <dbReference type="Pfam" id="PF14347"/>
    </source>
</evidence>
<evidence type="ECO:0000256" key="1">
    <source>
        <dbReference type="SAM" id="SignalP"/>
    </source>
</evidence>
<dbReference type="Proteomes" id="UP000185680">
    <property type="component" value="Chromosome"/>
</dbReference>
<protein>
    <recommendedName>
        <fullName evidence="2">DUF4399 domain-containing protein</fullName>
    </recommendedName>
</protein>
<evidence type="ECO:0000313" key="3">
    <source>
        <dbReference type="EMBL" id="AOW14569.1"/>
    </source>
</evidence>
<dbReference type="EMBL" id="CP017476">
    <property type="protein sequence ID" value="AOW14569.1"/>
    <property type="molecule type" value="Genomic_DNA"/>
</dbReference>
<dbReference type="OrthoDB" id="531568at2"/>
<dbReference type="STRING" id="1763535.LPB072_18790"/>
<dbReference type="KEGG" id="hyl:LPB072_18790"/>
<feature type="chain" id="PRO_5009110791" description="DUF4399 domain-containing protein" evidence="1">
    <location>
        <begin position="26"/>
        <end position="281"/>
    </location>
</feature>
<dbReference type="InterPro" id="IPR025512">
    <property type="entry name" value="DUF4399"/>
</dbReference>
<gene>
    <name evidence="3" type="ORF">LPB072_18790</name>
</gene>
<dbReference type="Pfam" id="PF14347">
    <property type="entry name" value="DUF4399"/>
    <property type="match status" value="2"/>
</dbReference>
<evidence type="ECO:0000313" key="4">
    <source>
        <dbReference type="Proteomes" id="UP000185680"/>
    </source>
</evidence>
<feature type="signal peptide" evidence="1">
    <location>
        <begin position="1"/>
        <end position="25"/>
    </location>
</feature>
<feature type="domain" description="DUF4399" evidence="2">
    <location>
        <begin position="76"/>
        <end position="167"/>
    </location>
</feature>
<accession>A0A1D8NZQ0</accession>
<proteinExistence type="predicted"/>
<feature type="domain" description="DUF4399" evidence="2">
    <location>
        <begin position="197"/>
        <end position="264"/>
    </location>
</feature>